<dbReference type="Pfam" id="PF10936">
    <property type="entry name" value="DUF2617"/>
    <property type="match status" value="1"/>
</dbReference>
<gene>
    <name evidence="1" type="ORF">KGQ19_45950</name>
</gene>
<sequence length="192" mass="20398">MIAPLSVPYRDVRASELSWSLEAPDQPPLHTGLHPVGPLDVEVRILGASHQILVRTADLGSLVCRETVACREAAPGPLPIAIERELDDGYHYEVRCEVREVAAEYFPAWAGALRDYADALPGATIAVFPEIPDAVTAVVVEPLPARLAGVLWRSWHTYPHAGGGGDVVATRTVLHRAPPSGGAGGGMPGLRP</sequence>
<protein>
    <submittedName>
        <fullName evidence="1">DUF2617 family protein</fullName>
    </submittedName>
</protein>
<comment type="caution">
    <text evidence="1">The sequence shown here is derived from an EMBL/GenBank/DDBJ whole genome shotgun (WGS) entry which is preliminary data.</text>
</comment>
<dbReference type="Proteomes" id="UP000730482">
    <property type="component" value="Unassembled WGS sequence"/>
</dbReference>
<name>A0ABS5L783_9ACTN</name>
<organism evidence="1 2">
    <name type="scientific">Catenulispora pinistramenti</name>
    <dbReference type="NCBI Taxonomy" id="2705254"/>
    <lineage>
        <taxon>Bacteria</taxon>
        <taxon>Bacillati</taxon>
        <taxon>Actinomycetota</taxon>
        <taxon>Actinomycetes</taxon>
        <taxon>Catenulisporales</taxon>
        <taxon>Catenulisporaceae</taxon>
        <taxon>Catenulispora</taxon>
    </lineage>
</organism>
<keyword evidence="2" id="KW-1185">Reference proteome</keyword>
<reference evidence="1 2" key="1">
    <citation type="submission" date="2020-02" db="EMBL/GenBank/DDBJ databases">
        <title>Acidophilic actinobacteria isolated from forest soil.</title>
        <authorList>
            <person name="Golinska P."/>
        </authorList>
    </citation>
    <scope>NUCLEOTIDE SEQUENCE [LARGE SCALE GENOMIC DNA]</scope>
    <source>
        <strain evidence="1 2">NL8</strain>
    </source>
</reference>
<proteinExistence type="predicted"/>
<dbReference type="InterPro" id="IPR024486">
    <property type="entry name" value="DUF2617"/>
</dbReference>
<dbReference type="EMBL" id="JAAFYZ010000337">
    <property type="protein sequence ID" value="MBS2554223.1"/>
    <property type="molecule type" value="Genomic_DNA"/>
</dbReference>
<accession>A0ABS5L783</accession>
<evidence type="ECO:0000313" key="2">
    <source>
        <dbReference type="Proteomes" id="UP000730482"/>
    </source>
</evidence>
<dbReference type="RefSeq" id="WP_212021481.1">
    <property type="nucleotide sequence ID" value="NZ_JAAFYZ010000337.1"/>
</dbReference>
<evidence type="ECO:0000313" key="1">
    <source>
        <dbReference type="EMBL" id="MBS2554223.1"/>
    </source>
</evidence>